<evidence type="ECO:0000313" key="5">
    <source>
        <dbReference type="Proteomes" id="UP000185557"/>
    </source>
</evidence>
<dbReference type="RefSeq" id="WP_073611133.1">
    <property type="nucleotide sequence ID" value="NZ_MRCG01000032.1"/>
</dbReference>
<organism evidence="4 5">
    <name type="scientific">Phormidium tenue NIES-30</name>
    <dbReference type="NCBI Taxonomy" id="549789"/>
    <lineage>
        <taxon>Bacteria</taxon>
        <taxon>Bacillati</taxon>
        <taxon>Cyanobacteriota</taxon>
        <taxon>Cyanophyceae</taxon>
        <taxon>Oscillatoriophycideae</taxon>
        <taxon>Oscillatoriales</taxon>
        <taxon>Oscillatoriaceae</taxon>
        <taxon>Phormidium</taxon>
    </lineage>
</organism>
<dbReference type="EMBL" id="MRCG01000032">
    <property type="protein sequence ID" value="OKH43538.1"/>
    <property type="molecule type" value="Genomic_DNA"/>
</dbReference>
<gene>
    <name evidence="4" type="ORF">NIES30_24785</name>
</gene>
<dbReference type="STRING" id="549789.NIES30_24785"/>
<proteinExistence type="predicted"/>
<evidence type="ECO:0000259" key="3">
    <source>
        <dbReference type="PROSITE" id="PS50110"/>
    </source>
</evidence>
<evidence type="ECO:0000256" key="1">
    <source>
        <dbReference type="ARBA" id="ARBA00023125"/>
    </source>
</evidence>
<sequence length="218" mass="24035">MTTQRQQLLVVDDHDAVLNGTVSALQKDYPDADIRTVRTAQEAAASVATVMPALLVVDLSIPATAGAPSLPETGIGLLRSLMQQHPDLNIVVQSAHVKSLVRLKPAIDAHQGGFTIVDKSLPLHEMLTKVSWAMQGLIYTPKDMRSGLEVKPEWLNVLQLAFKEGLQDKAMADRMNVSERTVRHYWSKVQDALGVYPDPGKNIRIQTEIRAREEGLID</sequence>
<evidence type="ECO:0000313" key="4">
    <source>
        <dbReference type="EMBL" id="OKH43538.1"/>
    </source>
</evidence>
<dbReference type="GO" id="GO:0006355">
    <property type="term" value="P:regulation of DNA-templated transcription"/>
    <property type="evidence" value="ECO:0007669"/>
    <property type="project" value="InterPro"/>
</dbReference>
<dbReference type="GO" id="GO:0000160">
    <property type="term" value="P:phosphorelay signal transduction system"/>
    <property type="evidence" value="ECO:0007669"/>
    <property type="project" value="InterPro"/>
</dbReference>
<dbReference type="Gene3D" id="1.10.10.10">
    <property type="entry name" value="Winged helix-like DNA-binding domain superfamily/Winged helix DNA-binding domain"/>
    <property type="match status" value="1"/>
</dbReference>
<keyword evidence="2" id="KW-0597">Phosphoprotein</keyword>
<dbReference type="PANTHER" id="PTHR43214">
    <property type="entry name" value="TWO-COMPONENT RESPONSE REGULATOR"/>
    <property type="match status" value="1"/>
</dbReference>
<dbReference type="Gene3D" id="3.40.50.2300">
    <property type="match status" value="1"/>
</dbReference>
<dbReference type="OrthoDB" id="495017at2"/>
<accession>A0A1U7IYD1</accession>
<protein>
    <submittedName>
        <fullName evidence="4">Response regulator receiver protein</fullName>
    </submittedName>
</protein>
<reference evidence="4 5" key="1">
    <citation type="submission" date="2016-11" db="EMBL/GenBank/DDBJ databases">
        <title>Draft Genome Sequences of Nine Cyanobacterial Strains from Diverse Habitats.</title>
        <authorList>
            <person name="Zhu T."/>
            <person name="Hou S."/>
            <person name="Lu X."/>
            <person name="Hess W.R."/>
        </authorList>
    </citation>
    <scope>NUCLEOTIDE SEQUENCE [LARGE SCALE GENOMIC DNA]</scope>
    <source>
        <strain evidence="4 5">NIES-30</strain>
    </source>
</reference>
<dbReference type="PROSITE" id="PS50110">
    <property type="entry name" value="RESPONSE_REGULATORY"/>
    <property type="match status" value="1"/>
</dbReference>
<feature type="domain" description="Response regulatory" evidence="3">
    <location>
        <begin position="7"/>
        <end position="134"/>
    </location>
</feature>
<comment type="caution">
    <text evidence="4">The sequence shown here is derived from an EMBL/GenBank/DDBJ whole genome shotgun (WGS) entry which is preliminary data.</text>
</comment>
<dbReference type="InterPro" id="IPR036388">
    <property type="entry name" value="WH-like_DNA-bd_sf"/>
</dbReference>
<feature type="modified residue" description="4-aspartylphosphate" evidence="2">
    <location>
        <position position="58"/>
    </location>
</feature>
<dbReference type="InterPro" id="IPR016032">
    <property type="entry name" value="Sig_transdc_resp-reg_C-effctor"/>
</dbReference>
<keyword evidence="5" id="KW-1185">Reference proteome</keyword>
<dbReference type="SUPFAM" id="SSF46894">
    <property type="entry name" value="C-terminal effector domain of the bipartite response regulators"/>
    <property type="match status" value="1"/>
</dbReference>
<dbReference type="AlphaFoldDB" id="A0A1U7IYD1"/>
<dbReference type="Proteomes" id="UP000185557">
    <property type="component" value="Unassembled WGS sequence"/>
</dbReference>
<dbReference type="GO" id="GO:0003677">
    <property type="term" value="F:DNA binding"/>
    <property type="evidence" value="ECO:0007669"/>
    <property type="project" value="UniProtKB-KW"/>
</dbReference>
<dbReference type="InterPro" id="IPR011006">
    <property type="entry name" value="CheY-like_superfamily"/>
</dbReference>
<keyword evidence="1" id="KW-0238">DNA-binding</keyword>
<dbReference type="SUPFAM" id="SSF52172">
    <property type="entry name" value="CheY-like"/>
    <property type="match status" value="1"/>
</dbReference>
<dbReference type="InterPro" id="IPR001789">
    <property type="entry name" value="Sig_transdc_resp-reg_receiver"/>
</dbReference>
<dbReference type="Pfam" id="PF00072">
    <property type="entry name" value="Response_reg"/>
    <property type="match status" value="1"/>
</dbReference>
<evidence type="ECO:0000256" key="2">
    <source>
        <dbReference type="PROSITE-ProRule" id="PRU00169"/>
    </source>
</evidence>
<dbReference type="InterPro" id="IPR039420">
    <property type="entry name" value="WalR-like"/>
</dbReference>
<name>A0A1U7IYD1_9CYAN</name>